<protein>
    <submittedName>
        <fullName evidence="1">Asp/Glu/hydantoin racemase</fullName>
    </submittedName>
</protein>
<dbReference type="AlphaFoldDB" id="A0A934QQT3"/>
<accession>A0A934QQT3</accession>
<dbReference type="PANTHER" id="PTHR40267">
    <property type="entry name" value="BLR3294 PROTEIN"/>
    <property type="match status" value="1"/>
</dbReference>
<dbReference type="Proteomes" id="UP000635245">
    <property type="component" value="Unassembled WGS sequence"/>
</dbReference>
<dbReference type="InterPro" id="IPR026286">
    <property type="entry name" value="MaiA/AMDase"/>
</dbReference>
<proteinExistence type="predicted"/>
<comment type="caution">
    <text evidence="1">The sequence shown here is derived from an EMBL/GenBank/DDBJ whole genome shotgun (WGS) entry which is preliminary data.</text>
</comment>
<evidence type="ECO:0000313" key="1">
    <source>
        <dbReference type="EMBL" id="MBK1784383.1"/>
    </source>
</evidence>
<dbReference type="EMBL" id="JAENJH010000002">
    <property type="protein sequence ID" value="MBK1784383.1"/>
    <property type="molecule type" value="Genomic_DNA"/>
</dbReference>
<dbReference type="InterPro" id="IPR053714">
    <property type="entry name" value="Iso_Racemase_Enz_sf"/>
</dbReference>
<organism evidence="1 2">
    <name type="scientific">Prauserella cavernicola</name>
    <dbReference type="NCBI Taxonomy" id="2800127"/>
    <lineage>
        <taxon>Bacteria</taxon>
        <taxon>Bacillati</taxon>
        <taxon>Actinomycetota</taxon>
        <taxon>Actinomycetes</taxon>
        <taxon>Pseudonocardiales</taxon>
        <taxon>Pseudonocardiaceae</taxon>
        <taxon>Prauserella</taxon>
    </lineage>
</organism>
<evidence type="ECO:0000313" key="2">
    <source>
        <dbReference type="Proteomes" id="UP000635245"/>
    </source>
</evidence>
<reference evidence="1" key="1">
    <citation type="submission" date="2020-12" db="EMBL/GenBank/DDBJ databases">
        <title>Prauserella sp. ASG 168, a novel actinomycete isolated from cave rock.</title>
        <authorList>
            <person name="Suriyachadkun C."/>
        </authorList>
    </citation>
    <scope>NUCLEOTIDE SEQUENCE</scope>
    <source>
        <strain evidence="1">ASG 168</strain>
    </source>
</reference>
<dbReference type="PANTHER" id="PTHR40267:SF1">
    <property type="entry name" value="BLR3294 PROTEIN"/>
    <property type="match status" value="1"/>
</dbReference>
<dbReference type="PIRSF" id="PIRSF015736">
    <property type="entry name" value="MI"/>
    <property type="match status" value="1"/>
</dbReference>
<keyword evidence="2" id="KW-1185">Reference proteome</keyword>
<gene>
    <name evidence="1" type="ORF">JHE00_08580</name>
</gene>
<dbReference type="Pfam" id="PF17645">
    <property type="entry name" value="Amdase"/>
    <property type="match status" value="1"/>
</dbReference>
<dbReference type="Gene3D" id="3.40.50.12500">
    <property type="match status" value="1"/>
</dbReference>
<dbReference type="RefSeq" id="WP_200316723.1">
    <property type="nucleotide sequence ID" value="NZ_JAENJH010000002.1"/>
</dbReference>
<sequence>MIEESELFGLPEPTGIGLVAPFDFALDRELWRWLPDHVGLHTTRLPYLPEPVTVQLASALGNPHGVRRATRDVLAPEPKAVAYSCTSGSFVDGAAGEAALVAAMLDAGAPAAVTTSGALVGALEALGARKVAVITPYVDGVTGRLLDYLAEFGYTTCASFGLGLLGDIWKMSYSDVLRAVAGIDPTGADALFVSCTNVPTYDLIEPLERHLGIPVLTANQVTMWAALRAAGVTGLAAPGRLFAGRDEDVSAV</sequence>
<name>A0A934QQT3_9PSEU</name>